<comment type="caution">
    <text evidence="2">The sequence shown here is derived from an EMBL/GenBank/DDBJ whole genome shotgun (WGS) entry which is preliminary data.</text>
</comment>
<dbReference type="Gene3D" id="3.40.50.1820">
    <property type="entry name" value="alpha/beta hydrolase"/>
    <property type="match status" value="1"/>
</dbReference>
<reference evidence="2 3" key="1">
    <citation type="journal article" date="2016" name="Genome Biol. Evol.">
        <title>Divergent and convergent evolution of fungal pathogenicity.</title>
        <authorList>
            <person name="Shang Y."/>
            <person name="Xiao G."/>
            <person name="Zheng P."/>
            <person name="Cen K."/>
            <person name="Zhan S."/>
            <person name="Wang C."/>
        </authorList>
    </citation>
    <scope>NUCLEOTIDE SEQUENCE [LARGE SCALE GENOMIC DNA]</scope>
    <source>
        <strain evidence="2 3">RCEF 2490</strain>
    </source>
</reference>
<evidence type="ECO:0000313" key="3">
    <source>
        <dbReference type="Proteomes" id="UP000078544"/>
    </source>
</evidence>
<sequence length="329" mass="36342">MEWSNELFVALPSGCRICYQTLGNPKDDAILVIQGHSTSMTQKSDDLLRLLCSPPGRPAESYFIIRFDHRDTGRSTSFSRPAVSSDGSNASRAPLYTLTDMVDDIVGLIHHLDLTTVHLVGMSLGSTLAWQTAVRRLPSKTATTVMVKSLALVFTSPVGRQQRPSDNLPPLHLEGQWLLGEAFTIPDDPESNDDGWIAAYTQLDLALATQPPTDAERAESRHHSDITYRREKQSGNMWTKFNHSDASGVRWPRELLREVRCPTVVVHAEKDQLFPLRHAEAVRDDVPGGAATLVVLEDCGHELPQRVRGKLAGAILDNARIGQQLAEGR</sequence>
<dbReference type="InterPro" id="IPR050471">
    <property type="entry name" value="AB_hydrolase"/>
</dbReference>
<dbReference type="GO" id="GO:0046503">
    <property type="term" value="P:glycerolipid catabolic process"/>
    <property type="evidence" value="ECO:0007669"/>
    <property type="project" value="TreeGrafter"/>
</dbReference>
<dbReference type="GO" id="GO:0004806">
    <property type="term" value="F:triacylglycerol lipase activity"/>
    <property type="evidence" value="ECO:0007669"/>
    <property type="project" value="TreeGrafter"/>
</dbReference>
<dbReference type="EMBL" id="AZGY01000011">
    <property type="protein sequence ID" value="KZZ94393.1"/>
    <property type="molecule type" value="Genomic_DNA"/>
</dbReference>
<evidence type="ECO:0000313" key="2">
    <source>
        <dbReference type="EMBL" id="KZZ94393.1"/>
    </source>
</evidence>
<proteinExistence type="predicted"/>
<dbReference type="PANTHER" id="PTHR43433">
    <property type="entry name" value="HYDROLASE, ALPHA/BETA FOLD FAMILY PROTEIN"/>
    <property type="match status" value="1"/>
</dbReference>
<dbReference type="STRING" id="1081109.A0A162IJJ5"/>
<organism evidence="2 3">
    <name type="scientific">Moelleriella libera RCEF 2490</name>
    <dbReference type="NCBI Taxonomy" id="1081109"/>
    <lineage>
        <taxon>Eukaryota</taxon>
        <taxon>Fungi</taxon>
        <taxon>Dikarya</taxon>
        <taxon>Ascomycota</taxon>
        <taxon>Pezizomycotina</taxon>
        <taxon>Sordariomycetes</taxon>
        <taxon>Hypocreomycetidae</taxon>
        <taxon>Hypocreales</taxon>
        <taxon>Clavicipitaceae</taxon>
        <taxon>Moelleriella</taxon>
    </lineage>
</organism>
<name>A0A162IJJ5_9HYPO</name>
<dbReference type="Pfam" id="PF00561">
    <property type="entry name" value="Abhydrolase_1"/>
    <property type="match status" value="1"/>
</dbReference>
<evidence type="ECO:0000259" key="1">
    <source>
        <dbReference type="Pfam" id="PF00561"/>
    </source>
</evidence>
<protein>
    <recommendedName>
        <fullName evidence="1">AB hydrolase-1 domain-containing protein</fullName>
    </recommendedName>
</protein>
<dbReference type="PANTHER" id="PTHR43433:SF5">
    <property type="entry name" value="AB HYDROLASE-1 DOMAIN-CONTAINING PROTEIN"/>
    <property type="match status" value="1"/>
</dbReference>
<dbReference type="Proteomes" id="UP000078544">
    <property type="component" value="Unassembled WGS sequence"/>
</dbReference>
<dbReference type="InterPro" id="IPR000073">
    <property type="entry name" value="AB_hydrolase_1"/>
</dbReference>
<dbReference type="SUPFAM" id="SSF53474">
    <property type="entry name" value="alpha/beta-Hydrolases"/>
    <property type="match status" value="1"/>
</dbReference>
<keyword evidence="3" id="KW-1185">Reference proteome</keyword>
<gene>
    <name evidence="2" type="ORF">AAL_05360</name>
</gene>
<accession>A0A162IJJ5</accession>
<dbReference type="InterPro" id="IPR029058">
    <property type="entry name" value="AB_hydrolase_fold"/>
</dbReference>
<dbReference type="AlphaFoldDB" id="A0A162IJJ5"/>
<dbReference type="OrthoDB" id="4960453at2759"/>
<feature type="domain" description="AB hydrolase-1" evidence="1">
    <location>
        <begin position="61"/>
        <end position="302"/>
    </location>
</feature>